<organism evidence="2 3">
    <name type="scientific">Ulvibacterium marinum</name>
    <dbReference type="NCBI Taxonomy" id="2419782"/>
    <lineage>
        <taxon>Bacteria</taxon>
        <taxon>Pseudomonadati</taxon>
        <taxon>Bacteroidota</taxon>
        <taxon>Flavobacteriia</taxon>
        <taxon>Flavobacteriales</taxon>
        <taxon>Flavobacteriaceae</taxon>
        <taxon>Ulvibacterium</taxon>
    </lineage>
</organism>
<dbReference type="InterPro" id="IPR000595">
    <property type="entry name" value="cNMP-bd_dom"/>
</dbReference>
<dbReference type="RefSeq" id="WP_120710175.1">
    <property type="nucleotide sequence ID" value="NZ_RBCJ01000001.1"/>
</dbReference>
<evidence type="ECO:0000259" key="1">
    <source>
        <dbReference type="PROSITE" id="PS50042"/>
    </source>
</evidence>
<dbReference type="AlphaFoldDB" id="A0A3B0CG84"/>
<accession>A0A3B0CG84</accession>
<name>A0A3B0CG84_9FLAO</name>
<proteinExistence type="predicted"/>
<dbReference type="SUPFAM" id="SSF51206">
    <property type="entry name" value="cAMP-binding domain-like"/>
    <property type="match status" value="1"/>
</dbReference>
<dbReference type="InterPro" id="IPR018490">
    <property type="entry name" value="cNMP-bd_dom_sf"/>
</dbReference>
<protein>
    <submittedName>
        <fullName evidence="2">Crp/Fnr family transcriptional regulator</fullName>
    </submittedName>
</protein>
<dbReference type="Gene3D" id="2.60.120.10">
    <property type="entry name" value="Jelly Rolls"/>
    <property type="match status" value="1"/>
</dbReference>
<dbReference type="EMBL" id="RBCJ01000001">
    <property type="protein sequence ID" value="RKN82967.1"/>
    <property type="molecule type" value="Genomic_DNA"/>
</dbReference>
<dbReference type="OrthoDB" id="663011at2"/>
<dbReference type="Pfam" id="PF00027">
    <property type="entry name" value="cNMP_binding"/>
    <property type="match status" value="1"/>
</dbReference>
<sequence length="188" mass="21900">MQHIREHLESFAPLSDDDWFIFKSKLVFENYPKNSIILKEGTTENYLSFIESGVARLYIPKIDNDLTFGFAFAHSFVSAYDSFLTQSPCTYQIQSITPTKLWRINYDDLQAIYEETAIGNEIGRKNAENLFLIKSKRELALLNKSAKERYLELFSERPELIREIPLKYIASYIGITPQALSRIRRQIS</sequence>
<reference evidence="2 3" key="1">
    <citation type="submission" date="2018-10" db="EMBL/GenBank/DDBJ databases">
        <title>Ulvibacterium marinum gen. nov., sp. nov., a novel marine bacterium of the family Flavobacteriaceae, isolated from a culture of the green alga Ulva prolifera.</title>
        <authorList>
            <person name="Zhang Z."/>
        </authorList>
    </citation>
    <scope>NUCLEOTIDE SEQUENCE [LARGE SCALE GENOMIC DNA]</scope>
    <source>
        <strain evidence="2 3">CCMM003</strain>
    </source>
</reference>
<keyword evidence="3" id="KW-1185">Reference proteome</keyword>
<dbReference type="CDD" id="cd00038">
    <property type="entry name" value="CAP_ED"/>
    <property type="match status" value="1"/>
</dbReference>
<gene>
    <name evidence="2" type="ORF">D7Z94_03745</name>
</gene>
<evidence type="ECO:0000313" key="2">
    <source>
        <dbReference type="EMBL" id="RKN82967.1"/>
    </source>
</evidence>
<dbReference type="Proteomes" id="UP000276603">
    <property type="component" value="Unassembled WGS sequence"/>
</dbReference>
<feature type="domain" description="Cyclic nucleotide-binding" evidence="1">
    <location>
        <begin position="10"/>
        <end position="112"/>
    </location>
</feature>
<evidence type="ECO:0000313" key="3">
    <source>
        <dbReference type="Proteomes" id="UP000276603"/>
    </source>
</evidence>
<dbReference type="InterPro" id="IPR014710">
    <property type="entry name" value="RmlC-like_jellyroll"/>
</dbReference>
<dbReference type="PROSITE" id="PS50042">
    <property type="entry name" value="CNMP_BINDING_3"/>
    <property type="match status" value="1"/>
</dbReference>
<comment type="caution">
    <text evidence="2">The sequence shown here is derived from an EMBL/GenBank/DDBJ whole genome shotgun (WGS) entry which is preliminary data.</text>
</comment>
<dbReference type="SMART" id="SM00100">
    <property type="entry name" value="cNMP"/>
    <property type="match status" value="1"/>
</dbReference>